<proteinExistence type="predicted"/>
<reference evidence="2 3" key="1">
    <citation type="journal article" date="2023" name="Proc. Natl. Acad. Sci. U.S.A.">
        <title>A global phylogenomic analysis of the shiitake genus Lentinula.</title>
        <authorList>
            <person name="Sierra-Patev S."/>
            <person name="Min B."/>
            <person name="Naranjo-Ortiz M."/>
            <person name="Looney B."/>
            <person name="Konkel Z."/>
            <person name="Slot J.C."/>
            <person name="Sakamoto Y."/>
            <person name="Steenwyk J.L."/>
            <person name="Rokas A."/>
            <person name="Carro J."/>
            <person name="Camarero S."/>
            <person name="Ferreira P."/>
            <person name="Molpeceres G."/>
            <person name="Ruiz-Duenas F.J."/>
            <person name="Serrano A."/>
            <person name="Henrissat B."/>
            <person name="Drula E."/>
            <person name="Hughes K.W."/>
            <person name="Mata J.L."/>
            <person name="Ishikawa N.K."/>
            <person name="Vargas-Isla R."/>
            <person name="Ushijima S."/>
            <person name="Smith C.A."/>
            <person name="Donoghue J."/>
            <person name="Ahrendt S."/>
            <person name="Andreopoulos W."/>
            <person name="He G."/>
            <person name="LaButti K."/>
            <person name="Lipzen A."/>
            <person name="Ng V."/>
            <person name="Riley R."/>
            <person name="Sandor L."/>
            <person name="Barry K."/>
            <person name="Martinez A.T."/>
            <person name="Xiao Y."/>
            <person name="Gibbons J.G."/>
            <person name="Terashima K."/>
            <person name="Grigoriev I.V."/>
            <person name="Hibbett D."/>
        </authorList>
    </citation>
    <scope>NUCLEOTIDE SEQUENCE [LARGE SCALE GENOMIC DNA]</scope>
    <source>
        <strain evidence="2 3">TFB7810</strain>
    </source>
</reference>
<dbReference type="AlphaFoldDB" id="A0A9W8NQU7"/>
<name>A0A9W8NQU7_9AGAR</name>
<keyword evidence="3" id="KW-1185">Reference proteome</keyword>
<evidence type="ECO:0008006" key="4">
    <source>
        <dbReference type="Google" id="ProtNLM"/>
    </source>
</evidence>
<evidence type="ECO:0000256" key="1">
    <source>
        <dbReference type="SAM" id="SignalP"/>
    </source>
</evidence>
<evidence type="ECO:0000313" key="3">
    <source>
        <dbReference type="Proteomes" id="UP001142393"/>
    </source>
</evidence>
<accession>A0A9W8NQU7</accession>
<dbReference type="Proteomes" id="UP001142393">
    <property type="component" value="Unassembled WGS sequence"/>
</dbReference>
<gene>
    <name evidence="2" type="ORF">DFH05DRAFT_712574</name>
</gene>
<feature type="signal peptide" evidence="1">
    <location>
        <begin position="1"/>
        <end position="23"/>
    </location>
</feature>
<protein>
    <recommendedName>
        <fullName evidence="4">Secreted protein</fullName>
    </recommendedName>
</protein>
<keyword evidence="1" id="KW-0732">Signal</keyword>
<feature type="chain" id="PRO_5040947852" description="Secreted protein" evidence="1">
    <location>
        <begin position="24"/>
        <end position="79"/>
    </location>
</feature>
<organism evidence="2 3">
    <name type="scientific">Lentinula detonsa</name>
    <dbReference type="NCBI Taxonomy" id="2804962"/>
    <lineage>
        <taxon>Eukaryota</taxon>
        <taxon>Fungi</taxon>
        <taxon>Dikarya</taxon>
        <taxon>Basidiomycota</taxon>
        <taxon>Agaricomycotina</taxon>
        <taxon>Agaricomycetes</taxon>
        <taxon>Agaricomycetidae</taxon>
        <taxon>Agaricales</taxon>
        <taxon>Marasmiineae</taxon>
        <taxon>Omphalotaceae</taxon>
        <taxon>Lentinula</taxon>
    </lineage>
</organism>
<evidence type="ECO:0000313" key="2">
    <source>
        <dbReference type="EMBL" id="KAJ3739051.1"/>
    </source>
</evidence>
<sequence>MKNRGTSLAASSALATCSQLVSALCIRFKLVEKDDDLALNWHPTGGRSNEYNHLILKIQDSRIIHMQYDNDIKALFHCT</sequence>
<dbReference type="EMBL" id="JANVFU010000020">
    <property type="protein sequence ID" value="KAJ3739051.1"/>
    <property type="molecule type" value="Genomic_DNA"/>
</dbReference>
<comment type="caution">
    <text evidence="2">The sequence shown here is derived from an EMBL/GenBank/DDBJ whole genome shotgun (WGS) entry which is preliminary data.</text>
</comment>